<gene>
    <name evidence="2" type="ORF">PL75_04790</name>
</gene>
<evidence type="ECO:0000256" key="1">
    <source>
        <dbReference type="SAM" id="MobiDB-lite"/>
    </source>
</evidence>
<evidence type="ECO:0000313" key="2">
    <source>
        <dbReference type="EMBL" id="KLT72999.1"/>
    </source>
</evidence>
<organism evidence="2 3">
    <name type="scientific">Neisseria arctica</name>
    <dbReference type="NCBI Taxonomy" id="1470200"/>
    <lineage>
        <taxon>Bacteria</taxon>
        <taxon>Pseudomonadati</taxon>
        <taxon>Pseudomonadota</taxon>
        <taxon>Betaproteobacteria</taxon>
        <taxon>Neisseriales</taxon>
        <taxon>Neisseriaceae</taxon>
        <taxon>Neisseria</taxon>
    </lineage>
</organism>
<feature type="region of interest" description="Disordered" evidence="1">
    <location>
        <begin position="53"/>
        <end position="83"/>
    </location>
</feature>
<accession>A0A0J0YSC2</accession>
<dbReference type="AlphaFoldDB" id="A0A0J0YSC2"/>
<dbReference type="PROSITE" id="PS51257">
    <property type="entry name" value="PROKAR_LIPOPROTEIN"/>
    <property type="match status" value="1"/>
</dbReference>
<proteinExistence type="predicted"/>
<dbReference type="STRING" id="1470200.PL75_04790"/>
<sequence length="83" mass="9422">MRIVPLLVLIAALTGCSWETYQKEDGKTGLRPKYEAGTRVYYQDGSYSRNMHYNGFRPEPHAVKPNAVEPKEVGGTKWQPPIK</sequence>
<evidence type="ECO:0000313" key="3">
    <source>
        <dbReference type="Proteomes" id="UP000036027"/>
    </source>
</evidence>
<comment type="caution">
    <text evidence="2">The sequence shown here is derived from an EMBL/GenBank/DDBJ whole genome shotgun (WGS) entry which is preliminary data.</text>
</comment>
<name>A0A0J0YSC2_9NEIS</name>
<dbReference type="Proteomes" id="UP000036027">
    <property type="component" value="Unassembled WGS sequence"/>
</dbReference>
<dbReference type="RefSeq" id="WP_047760790.1">
    <property type="nucleotide sequence ID" value="NZ_CP091510.1"/>
</dbReference>
<dbReference type="PATRIC" id="fig|1470200.3.peg.2119"/>
<dbReference type="EMBL" id="JTDO01000006">
    <property type="protein sequence ID" value="KLT72999.1"/>
    <property type="molecule type" value="Genomic_DNA"/>
</dbReference>
<keyword evidence="3" id="KW-1185">Reference proteome</keyword>
<reference evidence="2 3" key="1">
    <citation type="submission" date="2014-11" db="EMBL/GenBank/DDBJ databases">
        <title>Genome of a novel goose pathogen.</title>
        <authorList>
            <person name="Hansen C.M."/>
            <person name="Hueffer K."/>
            <person name="Choi S.C."/>
        </authorList>
    </citation>
    <scope>NUCLEOTIDE SEQUENCE [LARGE SCALE GENOMIC DNA]</scope>
    <source>
        <strain evidence="2 3">KH1503</strain>
    </source>
</reference>
<protein>
    <submittedName>
        <fullName evidence="2">Spore cortex protein</fullName>
    </submittedName>
</protein>
<dbReference type="OrthoDB" id="8602936at2"/>